<organism evidence="1 2">
    <name type="scientific">Candidatus Cardinium hertigii</name>
    <dbReference type="NCBI Taxonomy" id="247481"/>
    <lineage>
        <taxon>Bacteria</taxon>
        <taxon>Pseudomonadati</taxon>
        <taxon>Bacteroidota</taxon>
        <taxon>Cytophagia</taxon>
        <taxon>Cytophagales</taxon>
        <taxon>Amoebophilaceae</taxon>
        <taxon>Candidatus Cardinium</taxon>
    </lineage>
</organism>
<dbReference type="KEGG" id="cher:DK880_00048"/>
<dbReference type="RefSeq" id="WP_109996853.1">
    <property type="nucleotide sequence ID" value="NZ_CP029619.1"/>
</dbReference>
<sequence length="1262" mass="143308">MNIQKKFNILFNRTGTCQAERLLPELIENDLLISDKKLSDYLRFIYLYSDLLVYYDTNNQPMQANVWRKFLEQDDTVMCALILHTNIDRIKGRIQKKISLLRSNSTSMVDHKQWIPILETARDLVILLNYWHKNLPNEDIVRVKLDTVVHEVLNNHISILYKLLHYSGKNHGRQPFIDFCLFLEEHCAHTSLWKLNRALIYNEAGEVHPDDSQVIDSMDDFFDASFNTVYQLKELASNNYLHTLQLQNKEPHVALLIAFLQLLQYADAHLNHLPQRFLVHYYRHILKFNNNPATPDQAYLHFLLNPNYEFAFIPEGSRLIAKNPLNDEQILFEIKRNITIHRAKIKQISSLFPKQRSDKSAHTAIELAAITYANEQLKKLPFQLFPVLQNEESEKPHYQVATLLASPLFYLAEGLRSIQLKWKFTAESFQAFLGKHTDKDSAIYLARLSSILHSSASIQVTTKMGWFGIAAEAVTLQWIEEAYCLHMVVALGQEVPAISKLPAEYRGSLFNPAMPALAIVIPAGVSITDLSLFNALLLERIDIKVCVQNYRGLILQNQLGIIDNSQIIEPFGPLPKIDSSFYIGSGEIFAKPITSLKIDIKWENIPNTEDGFKHYYDGYPTKVNNEDFKVNISYLNHQHWNPTPASNRQHIPLFQVTKCSRGIERLDSYRNIRTIDIAPLNITKAQEPLDLFTYNPKTIAGFLKLQLSGPAQAFGHAIYPSLLNKVLVHNAQQKKASGSLLVLNEPYTPRIKAITVDYEAEETIACTPSSGEVTEQHGNSFFHISSFGYVKVLPSNGDTAPTLLPLIEKEQTSIAFGIADLNSTSCSMHIAMGEEPLGLDQAIQPPSWFYLSSNRWLPLKEAIVVDGTNGCSQSGIIVFDLGKLVRPATKDNTLMPAGLIWIKAQFSEEPARLTPIMAVYLQAVAASRVMDKQGVFAAPILPPHSILQLQHPIEGIDAVTQPIQTFGGRQFENHQAFYRRVSERLRHKNRAISAWDYEHMILEKFPAIYRVKCLNHTLRHANSMVQPGCITFVVIAKRKHGAIGMFPKANRQLLTEIKTYLQSITTPFVQCAVVNPMYEDIKVNVTVKFNTGYEKGLFLNLLQKDLRQFLSPWLFDPSADMLLGGDMPASKIIDFINSRSYIEGIGNFSIFKYVGSGADLKLDKISNYDSYLRPSYPWSIMISAKNHNIESVDTFDSTAQLRHGSVGDMAIGEDFIIGPFDNTNTQLEESGAYQDLDILIPSLEEHYLVTQKHIRTDHGYYE</sequence>
<name>A0A2Z3LBR5_9BACT</name>
<protein>
    <submittedName>
        <fullName evidence="1">Uncharacterized protein</fullName>
    </submittedName>
</protein>
<dbReference type="Proteomes" id="UP000245872">
    <property type="component" value="Chromosome"/>
</dbReference>
<keyword evidence="2" id="KW-1185">Reference proteome</keyword>
<dbReference type="OrthoDB" id="9762853at2"/>
<dbReference type="AlphaFoldDB" id="A0A2Z3LBR5"/>
<proteinExistence type="predicted"/>
<gene>
    <name evidence="1" type="ORF">DK880_00048</name>
</gene>
<reference evidence="1 2" key="1">
    <citation type="submission" date="2018-05" db="EMBL/GenBank/DDBJ databases">
        <title>Candidatus Cardinium hertigii Genome Assembly.</title>
        <authorList>
            <person name="Showmaker K.C."/>
            <person name="Walden K.O."/>
            <person name="Fields C.J."/>
            <person name="Lambert K.N."/>
            <person name="Hudson M.E."/>
        </authorList>
    </citation>
    <scope>NUCLEOTIDE SEQUENCE [LARGE SCALE GENOMIC DNA]</scope>
    <source>
        <strain evidence="2">cHgTN10</strain>
    </source>
</reference>
<dbReference type="EMBL" id="CP029619">
    <property type="protein sequence ID" value="AWN81386.1"/>
    <property type="molecule type" value="Genomic_DNA"/>
</dbReference>
<accession>A0A2Z3LBR5</accession>
<evidence type="ECO:0000313" key="1">
    <source>
        <dbReference type="EMBL" id="AWN81386.1"/>
    </source>
</evidence>
<evidence type="ECO:0000313" key="2">
    <source>
        <dbReference type="Proteomes" id="UP000245872"/>
    </source>
</evidence>